<dbReference type="EMBL" id="ACBZ01000004">
    <property type="protein sequence ID" value="EEG50865.1"/>
    <property type="molecule type" value="Genomic_DNA"/>
</dbReference>
<comment type="caution">
    <text evidence="1">The sequence shown here is derived from an EMBL/GenBank/DDBJ whole genome shotgun (WGS) entry which is preliminary data.</text>
</comment>
<evidence type="ECO:0000313" key="2">
    <source>
        <dbReference type="Proteomes" id="UP000003100"/>
    </source>
</evidence>
<dbReference type="PATRIC" id="fig|476272.21.peg.3164"/>
<protein>
    <submittedName>
        <fullName evidence="1">Uncharacterized protein</fullName>
    </submittedName>
</protein>
<gene>
    <name evidence="1" type="ORF">RUMHYD_00159</name>
</gene>
<name>C0CH46_BLAHS</name>
<dbReference type="HOGENOM" id="CLU_3150025_0_0_9"/>
<dbReference type="AlphaFoldDB" id="C0CH46"/>
<accession>C0CH46</accession>
<keyword evidence="2" id="KW-1185">Reference proteome</keyword>
<dbReference type="Proteomes" id="UP000003100">
    <property type="component" value="Unassembled WGS sequence"/>
</dbReference>
<proteinExistence type="predicted"/>
<reference evidence="1 2" key="2">
    <citation type="submission" date="2009-02" db="EMBL/GenBank/DDBJ databases">
        <title>Draft genome sequence of Blautia hydrogenotrophica DSM 10507 (Ruminococcus hydrogenotrophicus DSM 10507).</title>
        <authorList>
            <person name="Sudarsanam P."/>
            <person name="Ley R."/>
            <person name="Guruge J."/>
            <person name="Turnbaugh P.J."/>
            <person name="Mahowald M."/>
            <person name="Liep D."/>
            <person name="Gordon J."/>
        </authorList>
    </citation>
    <scope>NUCLEOTIDE SEQUENCE [LARGE SCALE GENOMIC DNA]</scope>
    <source>
        <strain evidence="2">DSM 10507 / JCM 14656 / S5a33</strain>
    </source>
</reference>
<reference evidence="1 2" key="1">
    <citation type="submission" date="2009-01" db="EMBL/GenBank/DDBJ databases">
        <authorList>
            <person name="Fulton L."/>
            <person name="Clifton S."/>
            <person name="Fulton B."/>
            <person name="Xu J."/>
            <person name="Minx P."/>
            <person name="Pepin K.H."/>
            <person name="Johnson M."/>
            <person name="Bhonagiri V."/>
            <person name="Nash W.E."/>
            <person name="Mardis E.R."/>
            <person name="Wilson R.K."/>
        </authorList>
    </citation>
    <scope>NUCLEOTIDE SEQUENCE [LARGE SCALE GENOMIC DNA]</scope>
    <source>
        <strain evidence="2">DSM 10507 / JCM 14656 / S5a33</strain>
    </source>
</reference>
<sequence length="48" mass="5478">MNLIIRFAAKKQRDRIVSKIANVAVFLGVDQSRFIRGLSVISYRKKIG</sequence>
<evidence type="ECO:0000313" key="1">
    <source>
        <dbReference type="EMBL" id="EEG50865.1"/>
    </source>
</evidence>
<organism evidence="1 2">
    <name type="scientific">Blautia hydrogenotrophica (strain DSM 10507 / JCM 14656 / S5a33)</name>
    <name type="common">Ruminococcus hydrogenotrophicus</name>
    <dbReference type="NCBI Taxonomy" id="476272"/>
    <lineage>
        <taxon>Bacteria</taxon>
        <taxon>Bacillati</taxon>
        <taxon>Bacillota</taxon>
        <taxon>Clostridia</taxon>
        <taxon>Lachnospirales</taxon>
        <taxon>Lachnospiraceae</taxon>
        <taxon>Blautia</taxon>
    </lineage>
</organism>